<dbReference type="Gene3D" id="3.40.190.10">
    <property type="entry name" value="Periplasmic binding protein-like II"/>
    <property type="match status" value="1"/>
</dbReference>
<comment type="caution">
    <text evidence="5">The sequence shown here is derived from an EMBL/GenBank/DDBJ whole genome shotgun (WGS) entry which is preliminary data.</text>
</comment>
<evidence type="ECO:0000256" key="2">
    <source>
        <dbReference type="ARBA" id="ARBA00008520"/>
    </source>
</evidence>
<dbReference type="AlphaFoldDB" id="A0A4Q9GY57"/>
<name>A0A4Q9GY57_9MICO</name>
<gene>
    <name evidence="5" type="ORF">EYE40_10120</name>
</gene>
<dbReference type="SUPFAM" id="SSF53850">
    <property type="entry name" value="Periplasmic binding protein-like II"/>
    <property type="match status" value="1"/>
</dbReference>
<dbReference type="CDD" id="cd13585">
    <property type="entry name" value="PBP2_TMBP_like"/>
    <property type="match status" value="1"/>
</dbReference>
<comment type="subcellular location">
    <subcellularLocation>
        <location evidence="1">Cell envelope</location>
    </subcellularLocation>
</comment>
<dbReference type="PANTHER" id="PTHR43649:SF31">
    <property type="entry name" value="SN-GLYCEROL-3-PHOSPHATE-BINDING PERIPLASMIC PROTEIN UGPB"/>
    <property type="match status" value="1"/>
</dbReference>
<dbReference type="PANTHER" id="PTHR43649">
    <property type="entry name" value="ARABINOSE-BINDING PROTEIN-RELATED"/>
    <property type="match status" value="1"/>
</dbReference>
<dbReference type="InterPro" id="IPR006059">
    <property type="entry name" value="SBP"/>
</dbReference>
<evidence type="ECO:0000256" key="1">
    <source>
        <dbReference type="ARBA" id="ARBA00004196"/>
    </source>
</evidence>
<accession>A0A4Q9GY57</accession>
<dbReference type="InterPro" id="IPR050490">
    <property type="entry name" value="Bact_solute-bd_prot1"/>
</dbReference>
<dbReference type="RefSeq" id="WP_130981824.1">
    <property type="nucleotide sequence ID" value="NZ_SISG01000001.1"/>
</dbReference>
<dbReference type="Proteomes" id="UP000294194">
    <property type="component" value="Unassembled WGS sequence"/>
</dbReference>
<dbReference type="Pfam" id="PF01547">
    <property type="entry name" value="SBP_bac_1"/>
    <property type="match status" value="1"/>
</dbReference>
<keyword evidence="4" id="KW-0732">Signal</keyword>
<keyword evidence="6" id="KW-1185">Reference proteome</keyword>
<organism evidence="5 6">
    <name type="scientific">Glaciihabitans arcticus</name>
    <dbReference type="NCBI Taxonomy" id="2668039"/>
    <lineage>
        <taxon>Bacteria</taxon>
        <taxon>Bacillati</taxon>
        <taxon>Actinomycetota</taxon>
        <taxon>Actinomycetes</taxon>
        <taxon>Micrococcales</taxon>
        <taxon>Microbacteriaceae</taxon>
        <taxon>Glaciihabitans</taxon>
    </lineage>
</organism>
<comment type="similarity">
    <text evidence="2">Belongs to the bacterial solute-binding protein 1 family.</text>
</comment>
<protein>
    <submittedName>
        <fullName evidence="5">Sugar ABC transporter substrate-binding protein</fullName>
    </submittedName>
</protein>
<evidence type="ECO:0000313" key="6">
    <source>
        <dbReference type="Proteomes" id="UP000294194"/>
    </source>
</evidence>
<evidence type="ECO:0000313" key="5">
    <source>
        <dbReference type="EMBL" id="TBN57713.1"/>
    </source>
</evidence>
<sequence>MNSSPQRSVPRRALTGITAAIGVSVLIAGCAAGPAGTTGGDYTPPDKDLKAEITYAFWDATQQDAIQANVDAFNEEYPNIDVNLDVTPWEGYWTKVQTQATSNTLPDLFWLNGPNFQLYASNDKIEPITSLVDGDYIDTANYPESLVDLYNLDGTQYGVPKDFDTIALWYNKDILAQAGVEEPTADWTWDDLAEAAETVSTKLEDKGIYGVAAGMDGQTTYYNTIFQAGGEVITADGVSGYDEAATQDGLQVWTDLIASGASPSIPQLTDTPADQWFTSGKVGMFYSGSWSRGAIGDSPVKDVVDVAPLPQGKEQATVIHGVSNVVAASSKNKQAAQALQAFLASEAAQKQQGDMGAVIPAFNGTQAAFAESYPGVNLQVFLDATEYAKPLPVSKNSAAWNALETKLLPDVFSGATKVADVSKDLAAQMTALLAKE</sequence>
<proteinExistence type="inferred from homology"/>
<keyword evidence="3" id="KW-0813">Transport</keyword>
<evidence type="ECO:0000256" key="4">
    <source>
        <dbReference type="ARBA" id="ARBA00022729"/>
    </source>
</evidence>
<dbReference type="EMBL" id="SISG01000001">
    <property type="protein sequence ID" value="TBN57713.1"/>
    <property type="molecule type" value="Genomic_DNA"/>
</dbReference>
<dbReference type="GO" id="GO:0030313">
    <property type="term" value="C:cell envelope"/>
    <property type="evidence" value="ECO:0007669"/>
    <property type="project" value="UniProtKB-SubCell"/>
</dbReference>
<evidence type="ECO:0000256" key="3">
    <source>
        <dbReference type="ARBA" id="ARBA00022448"/>
    </source>
</evidence>
<dbReference type="PROSITE" id="PS51257">
    <property type="entry name" value="PROKAR_LIPOPROTEIN"/>
    <property type="match status" value="1"/>
</dbReference>
<reference evidence="6" key="1">
    <citation type="submission" date="2019-02" db="EMBL/GenBank/DDBJ databases">
        <title>Glaciihabitans arcticus sp. nov., a psychrotolerant bacterium isolated from polar soil.</title>
        <authorList>
            <person name="Dahal R.H."/>
        </authorList>
    </citation>
    <scope>NUCLEOTIDE SEQUENCE [LARGE SCALE GENOMIC DNA]</scope>
    <source>
        <strain evidence="6">RP-3-7</strain>
    </source>
</reference>